<feature type="compositionally biased region" description="Low complexity" evidence="1">
    <location>
        <begin position="74"/>
        <end position="85"/>
    </location>
</feature>
<evidence type="ECO:0000256" key="1">
    <source>
        <dbReference type="SAM" id="MobiDB-lite"/>
    </source>
</evidence>
<evidence type="ECO:0000313" key="2">
    <source>
        <dbReference type="EMBL" id="KAK9413044.1"/>
    </source>
</evidence>
<feature type="compositionally biased region" description="Basic and acidic residues" evidence="1">
    <location>
        <begin position="147"/>
        <end position="157"/>
    </location>
</feature>
<feature type="compositionally biased region" description="Gly residues" evidence="1">
    <location>
        <begin position="53"/>
        <end position="73"/>
    </location>
</feature>
<dbReference type="Proteomes" id="UP001408356">
    <property type="component" value="Unassembled WGS sequence"/>
</dbReference>
<feature type="compositionally biased region" description="Basic residues" evidence="1">
    <location>
        <begin position="131"/>
        <end position="146"/>
    </location>
</feature>
<keyword evidence="3" id="KW-1185">Reference proteome</keyword>
<evidence type="ECO:0000313" key="3">
    <source>
        <dbReference type="Proteomes" id="UP001408356"/>
    </source>
</evidence>
<organism evidence="2 3">
    <name type="scientific">Seiridium unicorne</name>
    <dbReference type="NCBI Taxonomy" id="138068"/>
    <lineage>
        <taxon>Eukaryota</taxon>
        <taxon>Fungi</taxon>
        <taxon>Dikarya</taxon>
        <taxon>Ascomycota</taxon>
        <taxon>Pezizomycotina</taxon>
        <taxon>Sordariomycetes</taxon>
        <taxon>Xylariomycetidae</taxon>
        <taxon>Amphisphaeriales</taxon>
        <taxon>Sporocadaceae</taxon>
        <taxon>Seiridium</taxon>
    </lineage>
</organism>
<accession>A0ABR2UEL3</accession>
<protein>
    <submittedName>
        <fullName evidence="2">Uncharacterized protein</fullName>
    </submittedName>
</protein>
<feature type="compositionally biased region" description="Polar residues" evidence="1">
    <location>
        <begin position="114"/>
        <end position="130"/>
    </location>
</feature>
<reference evidence="2 3" key="1">
    <citation type="journal article" date="2024" name="J. Plant Pathol.">
        <title>Sequence and assembly of the genome of Seiridium unicorne, isolate CBS 538.82, causal agent of cypress canker disease.</title>
        <authorList>
            <person name="Scali E."/>
            <person name="Rocca G.D."/>
            <person name="Danti R."/>
            <person name="Garbelotto M."/>
            <person name="Barberini S."/>
            <person name="Baroncelli R."/>
            <person name="Emiliani G."/>
        </authorList>
    </citation>
    <scope>NUCLEOTIDE SEQUENCE [LARGE SCALE GENOMIC DNA]</scope>
    <source>
        <strain evidence="2 3">BM-138-508</strain>
    </source>
</reference>
<name>A0ABR2UEL3_9PEZI</name>
<proteinExistence type="predicted"/>
<comment type="caution">
    <text evidence="2">The sequence shown here is derived from an EMBL/GenBank/DDBJ whole genome shotgun (WGS) entry which is preliminary data.</text>
</comment>
<feature type="region of interest" description="Disordered" evidence="1">
    <location>
        <begin position="49"/>
        <end position="169"/>
    </location>
</feature>
<gene>
    <name evidence="2" type="ORF">SUNI508_12130</name>
</gene>
<sequence>MVTSSCPTCARILHTRWVEIVILEHQWMHERGTCGCGVVFPALQQPRETGKVRLGGGDGGGGGGNGNGNGNGGNTSTSDDSTYSTRGRGGDSNAAAGQVLFDPESYSRTGMDVPQSQEHQQPDLSNQSTKSKNKQARRKRNKPDRKKQKDIQADLHSRGKPHNVTDMVNPTKPHALAWDQTLSPLIEIDEPVTSTSSSTKPSTSIAVRLSSQYGAEWIPEHAKLHAAGNCNCPVKFDTYKPEKLTVRDIAEHAPGLKIDAPIKALQKLDLRNSDVMIWRINKENPAAKQIPWPVEKEEFGFKSVAQAEAWLAAEGISLGDIPDQVFLNQHIGRPLAKFSTEPYSGVSSFVQPPKFDGHGSLQYPLIAYGYDVVQTSSTQIASQAAANRPVTASNPEQQGRANGQVIATRGVTKYRQKHGLPLIGWPLGAGPEGGQENSHSPAWNMCLLSRPALERSRSCPDFGETCHAWRS</sequence>
<dbReference type="EMBL" id="JARVKF010000444">
    <property type="protein sequence ID" value="KAK9413044.1"/>
    <property type="molecule type" value="Genomic_DNA"/>
</dbReference>